<evidence type="ECO:0008006" key="4">
    <source>
        <dbReference type="Google" id="ProtNLM"/>
    </source>
</evidence>
<keyword evidence="3" id="KW-1185">Reference proteome</keyword>
<organism evidence="2 3">
    <name type="scientific">Nonomuraea indica</name>
    <dbReference type="NCBI Taxonomy" id="1581193"/>
    <lineage>
        <taxon>Bacteria</taxon>
        <taxon>Bacillati</taxon>
        <taxon>Actinomycetota</taxon>
        <taxon>Actinomycetes</taxon>
        <taxon>Streptosporangiales</taxon>
        <taxon>Streptosporangiaceae</taxon>
        <taxon>Nonomuraea</taxon>
    </lineage>
</organism>
<evidence type="ECO:0000256" key="1">
    <source>
        <dbReference type="SAM" id="SignalP"/>
    </source>
</evidence>
<protein>
    <recommendedName>
        <fullName evidence="4">WxL domain-containing protein</fullName>
    </recommendedName>
</protein>
<proteinExistence type="predicted"/>
<evidence type="ECO:0000313" key="2">
    <source>
        <dbReference type="EMBL" id="MFI7439890.1"/>
    </source>
</evidence>
<accession>A0ABW7ZZC6</accession>
<keyword evidence="1" id="KW-0732">Signal</keyword>
<dbReference type="EMBL" id="JBITMB010000002">
    <property type="protein sequence ID" value="MFI7439890.1"/>
    <property type="molecule type" value="Genomic_DNA"/>
</dbReference>
<dbReference type="RefSeq" id="WP_397019575.1">
    <property type="nucleotide sequence ID" value="NZ_JBITMB010000002.1"/>
</dbReference>
<sequence>MRTIPSLAVSLVLATALGDATAWAAAGARQTLVVQRVFPLEIIVAGTVLMGATRAGNMISASLGQVTVNDTRTGNRNWRAVVSATNFVTGNGAGSQTVSNANIAYWSGPTTAFSGSGSRTPGQSTFAQRVPLSAQQTAFRASKGLQPTSTSWTPTLVITIPASAPMGTYTGTVVHSVA</sequence>
<reference evidence="2 3" key="1">
    <citation type="submission" date="2024-10" db="EMBL/GenBank/DDBJ databases">
        <title>The Natural Products Discovery Center: Release of the First 8490 Sequenced Strains for Exploring Actinobacteria Biosynthetic Diversity.</title>
        <authorList>
            <person name="Kalkreuter E."/>
            <person name="Kautsar S.A."/>
            <person name="Yang D."/>
            <person name="Bader C.D."/>
            <person name="Teijaro C.N."/>
            <person name="Fluegel L."/>
            <person name="Davis C.M."/>
            <person name="Simpson J.R."/>
            <person name="Lauterbach L."/>
            <person name="Steele A.D."/>
            <person name="Gui C."/>
            <person name="Meng S."/>
            <person name="Li G."/>
            <person name="Viehrig K."/>
            <person name="Ye F."/>
            <person name="Su P."/>
            <person name="Kiefer A.F."/>
            <person name="Nichols A."/>
            <person name="Cepeda A.J."/>
            <person name="Yan W."/>
            <person name="Fan B."/>
            <person name="Jiang Y."/>
            <person name="Adhikari A."/>
            <person name="Zheng C.-J."/>
            <person name="Schuster L."/>
            <person name="Cowan T.M."/>
            <person name="Smanski M.J."/>
            <person name="Chevrette M.G."/>
            <person name="De Carvalho L.P.S."/>
            <person name="Shen B."/>
        </authorList>
    </citation>
    <scope>NUCLEOTIDE SEQUENCE [LARGE SCALE GENOMIC DNA]</scope>
    <source>
        <strain evidence="2 3">NPDC049503</strain>
    </source>
</reference>
<feature type="chain" id="PRO_5045813103" description="WxL domain-containing protein" evidence="1">
    <location>
        <begin position="25"/>
        <end position="178"/>
    </location>
</feature>
<name>A0ABW7ZZC6_9ACTN</name>
<feature type="signal peptide" evidence="1">
    <location>
        <begin position="1"/>
        <end position="24"/>
    </location>
</feature>
<dbReference type="Proteomes" id="UP001612928">
    <property type="component" value="Unassembled WGS sequence"/>
</dbReference>
<evidence type="ECO:0000313" key="3">
    <source>
        <dbReference type="Proteomes" id="UP001612928"/>
    </source>
</evidence>
<gene>
    <name evidence="2" type="ORF">ACIBP5_08025</name>
</gene>
<comment type="caution">
    <text evidence="2">The sequence shown here is derived from an EMBL/GenBank/DDBJ whole genome shotgun (WGS) entry which is preliminary data.</text>
</comment>